<keyword evidence="2" id="KW-0472">Membrane</keyword>
<dbReference type="PANTHER" id="PTHR30093">
    <property type="entry name" value="GENERAL SECRETION PATHWAY PROTEIN G"/>
    <property type="match status" value="1"/>
</dbReference>
<evidence type="ECO:0000256" key="2">
    <source>
        <dbReference type="SAM" id="Phobius"/>
    </source>
</evidence>
<keyword evidence="2" id="KW-1133">Transmembrane helix</keyword>
<dbReference type="NCBIfam" id="TIGR02532">
    <property type="entry name" value="IV_pilin_GFxxxE"/>
    <property type="match status" value="1"/>
</dbReference>
<keyword evidence="2" id="KW-0812">Transmembrane</keyword>
<dbReference type="EMBL" id="CP036349">
    <property type="protein sequence ID" value="QDV74343.1"/>
    <property type="molecule type" value="Genomic_DNA"/>
</dbReference>
<dbReference type="AlphaFoldDB" id="A0A518K987"/>
<sequence length="351" mass="38107">MAVRPTDKRLTARPGDGFTLVELLVVIAIIGILVALLLPAVQSAREAARRAQCTNNMKQIGIALHMAHDSHGGMPQAAGYYPGEDPTGGSALPPPEIVNATTGPAKLGSIQYHLLPYMEESALHDSMHGWTMNFFNSGNSGPPAPVVYRCPSETSTADGVVGPMDDGRSWGGGNYVANVQALNHWWNNPSQSRIGSGVGTIDEPLFRSTHSQPRPLTHPQFRHITDGTSKTIAFAERYALCGVEMSYDSGRTHWLGTRAVQFDNVFAWNDQYKRRGVPQLEGKDDFLNTMDVPQIAPSPQNCNDLLTQTPHQAMTILLLDGSVTSIAGDIDFLEWRHFVLPTDGMDLPPGG</sequence>
<dbReference type="KEGG" id="bmei:Spa11_25460"/>
<feature type="transmembrane region" description="Helical" evidence="2">
    <location>
        <begin position="20"/>
        <end position="41"/>
    </location>
</feature>
<proteinExistence type="predicted"/>
<protein>
    <submittedName>
        <fullName evidence="4">Putative major pilin subunit</fullName>
    </submittedName>
</protein>
<name>A0A518K987_9BACT</name>
<dbReference type="SUPFAM" id="SSF54523">
    <property type="entry name" value="Pili subunits"/>
    <property type="match status" value="1"/>
</dbReference>
<evidence type="ECO:0000313" key="5">
    <source>
        <dbReference type="Proteomes" id="UP000316426"/>
    </source>
</evidence>
<dbReference type="Pfam" id="PF07963">
    <property type="entry name" value="N_methyl"/>
    <property type="match status" value="1"/>
</dbReference>
<dbReference type="InterPro" id="IPR012902">
    <property type="entry name" value="N_methyl_site"/>
</dbReference>
<dbReference type="Pfam" id="PF07596">
    <property type="entry name" value="SBP_bac_10"/>
    <property type="match status" value="1"/>
</dbReference>
<dbReference type="PANTHER" id="PTHR30093:SF2">
    <property type="entry name" value="TYPE II SECRETION SYSTEM PROTEIN H"/>
    <property type="match status" value="1"/>
</dbReference>
<organism evidence="4 5">
    <name type="scientific">Botrimarina mediterranea</name>
    <dbReference type="NCBI Taxonomy" id="2528022"/>
    <lineage>
        <taxon>Bacteria</taxon>
        <taxon>Pseudomonadati</taxon>
        <taxon>Planctomycetota</taxon>
        <taxon>Planctomycetia</taxon>
        <taxon>Pirellulales</taxon>
        <taxon>Lacipirellulaceae</taxon>
        <taxon>Botrimarina</taxon>
    </lineage>
</organism>
<evidence type="ECO:0000256" key="1">
    <source>
        <dbReference type="SAM" id="MobiDB-lite"/>
    </source>
</evidence>
<feature type="region of interest" description="Disordered" evidence="1">
    <location>
        <begin position="75"/>
        <end position="100"/>
    </location>
</feature>
<dbReference type="RefSeq" id="WP_197529961.1">
    <property type="nucleotide sequence ID" value="NZ_CP036350.1"/>
</dbReference>
<dbReference type="InterPro" id="IPR011453">
    <property type="entry name" value="DUF1559"/>
</dbReference>
<keyword evidence="5" id="KW-1185">Reference proteome</keyword>
<gene>
    <name evidence="4" type="ORF">Spa11_25460</name>
</gene>
<dbReference type="Proteomes" id="UP000316426">
    <property type="component" value="Chromosome"/>
</dbReference>
<evidence type="ECO:0000259" key="3">
    <source>
        <dbReference type="Pfam" id="PF07596"/>
    </source>
</evidence>
<accession>A0A518K987</accession>
<evidence type="ECO:0000313" key="4">
    <source>
        <dbReference type="EMBL" id="QDV74343.1"/>
    </source>
</evidence>
<reference evidence="4 5" key="1">
    <citation type="submission" date="2019-02" db="EMBL/GenBank/DDBJ databases">
        <title>Deep-cultivation of Planctomycetes and their phenomic and genomic characterization uncovers novel biology.</title>
        <authorList>
            <person name="Wiegand S."/>
            <person name="Jogler M."/>
            <person name="Boedeker C."/>
            <person name="Pinto D."/>
            <person name="Vollmers J."/>
            <person name="Rivas-Marin E."/>
            <person name="Kohn T."/>
            <person name="Peeters S.H."/>
            <person name="Heuer A."/>
            <person name="Rast P."/>
            <person name="Oberbeckmann S."/>
            <person name="Bunk B."/>
            <person name="Jeske O."/>
            <person name="Meyerdierks A."/>
            <person name="Storesund J.E."/>
            <person name="Kallscheuer N."/>
            <person name="Luecker S."/>
            <person name="Lage O.M."/>
            <person name="Pohl T."/>
            <person name="Merkel B.J."/>
            <person name="Hornburger P."/>
            <person name="Mueller R.-W."/>
            <person name="Bruemmer F."/>
            <person name="Labrenz M."/>
            <person name="Spormann A.M."/>
            <person name="Op den Camp H."/>
            <person name="Overmann J."/>
            <person name="Amann R."/>
            <person name="Jetten M.S.M."/>
            <person name="Mascher T."/>
            <person name="Medema M.H."/>
            <person name="Devos D.P."/>
            <person name="Kaster A.-K."/>
            <person name="Ovreas L."/>
            <person name="Rohde M."/>
            <person name="Galperin M.Y."/>
            <person name="Jogler C."/>
        </authorList>
    </citation>
    <scope>NUCLEOTIDE SEQUENCE [LARGE SCALE GENOMIC DNA]</scope>
    <source>
        <strain evidence="4 5">Spa11</strain>
    </source>
</reference>
<dbReference type="InterPro" id="IPR045584">
    <property type="entry name" value="Pilin-like"/>
</dbReference>
<dbReference type="Gene3D" id="3.30.700.10">
    <property type="entry name" value="Glycoprotein, Type 4 Pilin"/>
    <property type="match status" value="1"/>
</dbReference>
<feature type="domain" description="DUF1559" evidence="3">
    <location>
        <begin position="42"/>
        <end position="332"/>
    </location>
</feature>